<evidence type="ECO:0000256" key="1">
    <source>
        <dbReference type="ARBA" id="ARBA00010541"/>
    </source>
</evidence>
<dbReference type="Proteomes" id="UP001162741">
    <property type="component" value="Chromosome"/>
</dbReference>
<organism evidence="4 5">
    <name type="scientific">Chitinophaga horti</name>
    <dbReference type="NCBI Taxonomy" id="2920382"/>
    <lineage>
        <taxon>Bacteria</taxon>
        <taxon>Pseudomonadati</taxon>
        <taxon>Bacteroidota</taxon>
        <taxon>Chitinophagia</taxon>
        <taxon>Chitinophagales</taxon>
        <taxon>Chitinophagaceae</taxon>
        <taxon>Chitinophaga</taxon>
    </lineage>
</organism>
<dbReference type="RefSeq" id="WP_264282633.1">
    <property type="nucleotide sequence ID" value="NZ_CP107006.1"/>
</dbReference>
<dbReference type="SUPFAM" id="SSF50494">
    <property type="entry name" value="Trypsin-like serine proteases"/>
    <property type="match status" value="2"/>
</dbReference>
<evidence type="ECO:0000259" key="3">
    <source>
        <dbReference type="PROSITE" id="PS50106"/>
    </source>
</evidence>
<dbReference type="Gene3D" id="2.40.10.120">
    <property type="match status" value="1"/>
</dbReference>
<evidence type="ECO:0000313" key="4">
    <source>
        <dbReference type="EMBL" id="UYQ94798.1"/>
    </source>
</evidence>
<name>A0ABY6J5B0_9BACT</name>
<proteinExistence type="inferred from homology"/>
<reference evidence="4" key="1">
    <citation type="submission" date="2022-10" db="EMBL/GenBank/DDBJ databases">
        <title>Chitinophaga sp. nov., isolated from soil.</title>
        <authorList>
            <person name="Jeon C.O."/>
        </authorList>
    </citation>
    <scope>NUCLEOTIDE SEQUENCE</scope>
    <source>
        <strain evidence="4">R8</strain>
    </source>
</reference>
<dbReference type="Gene3D" id="2.30.42.10">
    <property type="match status" value="1"/>
</dbReference>
<feature type="signal peptide" evidence="2">
    <location>
        <begin position="1"/>
        <end position="21"/>
    </location>
</feature>
<dbReference type="Pfam" id="PF17820">
    <property type="entry name" value="PDZ_6"/>
    <property type="match status" value="1"/>
</dbReference>
<dbReference type="Pfam" id="PF13365">
    <property type="entry name" value="Trypsin_2"/>
    <property type="match status" value="1"/>
</dbReference>
<keyword evidence="2" id="KW-0732">Signal</keyword>
<dbReference type="SMART" id="SM00228">
    <property type="entry name" value="PDZ"/>
    <property type="match status" value="1"/>
</dbReference>
<keyword evidence="5" id="KW-1185">Reference proteome</keyword>
<dbReference type="InterPro" id="IPR041489">
    <property type="entry name" value="PDZ_6"/>
</dbReference>
<dbReference type="InterPro" id="IPR001478">
    <property type="entry name" value="PDZ"/>
</dbReference>
<dbReference type="SUPFAM" id="SSF50156">
    <property type="entry name" value="PDZ domain-like"/>
    <property type="match status" value="1"/>
</dbReference>
<dbReference type="PANTHER" id="PTHR22939:SF129">
    <property type="entry name" value="SERINE PROTEASE HTRA2, MITOCHONDRIAL"/>
    <property type="match status" value="1"/>
</dbReference>
<feature type="chain" id="PRO_5045189695" evidence="2">
    <location>
        <begin position="22"/>
        <end position="538"/>
    </location>
</feature>
<dbReference type="InterPro" id="IPR009003">
    <property type="entry name" value="Peptidase_S1_PA"/>
</dbReference>
<feature type="domain" description="PDZ" evidence="3">
    <location>
        <begin position="370"/>
        <end position="448"/>
    </location>
</feature>
<dbReference type="PROSITE" id="PS50106">
    <property type="entry name" value="PDZ"/>
    <property type="match status" value="1"/>
</dbReference>
<sequence>MIRKRHILAVMALLTAFHASSQQLKPAMNEALQRAYSASVRAHGFDTARQVQNSSQFSAVVVSADGYVLTVAHAIRPGLTYKLRFPDGRTAIAAGLGTITMRDSSGMPDMAMMKIIEDGPFPFAPMGASTAVRKGDGVVGISYPEKLAQTFPTVRYGTVIQPDTRYRFMQTSCAMEPGDSGGPIFDLAGRVIGMNSRCNLTIRENYEVPVDLYKLYWTALQQRKAWGQWPDQTDSLPGEQIAPAPAAMTAIAPNGLTGSVTITSDMDGREQLQCGTVLAEAPPAYRKLKGSFIISKSSCVGEWPVIAGKKAQILARNEEQDLVLLQIDARISNGVRLSADTLTPSIGSWLFTALPKGEEKHGVISCAPFALAVKKHPGFLGAPARFIDNAVTLTNIAPGSPADKAGWKRGDKLLKVDGVSLEKPEDYAIQVQPRSPGEKVSFTLQRQDSLFTQEVVLAEPQRSQHPAEHFEGRASLRADGFRHVFAHDAWVTASECGSPVFDTDGVCHGINIARFSRTVTLVTPSADILYWLNGLKKA</sequence>
<evidence type="ECO:0000313" key="5">
    <source>
        <dbReference type="Proteomes" id="UP001162741"/>
    </source>
</evidence>
<protein>
    <submittedName>
        <fullName evidence="4">Trypsin-like peptidase domain-containing protein</fullName>
    </submittedName>
</protein>
<accession>A0ABY6J5B0</accession>
<dbReference type="PANTHER" id="PTHR22939">
    <property type="entry name" value="SERINE PROTEASE FAMILY S1C HTRA-RELATED"/>
    <property type="match status" value="1"/>
</dbReference>
<dbReference type="EMBL" id="CP107006">
    <property type="protein sequence ID" value="UYQ94798.1"/>
    <property type="molecule type" value="Genomic_DNA"/>
</dbReference>
<dbReference type="InterPro" id="IPR036034">
    <property type="entry name" value="PDZ_sf"/>
</dbReference>
<evidence type="ECO:0000256" key="2">
    <source>
        <dbReference type="SAM" id="SignalP"/>
    </source>
</evidence>
<gene>
    <name evidence="4" type="ORF">MKQ68_06800</name>
</gene>
<comment type="similarity">
    <text evidence="1">Belongs to the peptidase S1C family.</text>
</comment>